<dbReference type="InterPro" id="IPR003362">
    <property type="entry name" value="Bact_transf"/>
</dbReference>
<dbReference type="HOGENOM" id="CLU_024920_0_0_9"/>
<dbReference type="Proteomes" id="UP000003494">
    <property type="component" value="Unassembled WGS sequence"/>
</dbReference>
<feature type="transmembrane region" description="Helical" evidence="8">
    <location>
        <begin position="82"/>
        <end position="107"/>
    </location>
</feature>
<dbReference type="RefSeq" id="WP_006906714.1">
    <property type="nucleotide sequence ID" value="NZ_GG665867.1"/>
</dbReference>
<evidence type="ECO:0000256" key="6">
    <source>
        <dbReference type="ARBA" id="ARBA00023136"/>
    </source>
</evidence>
<reference evidence="10" key="1">
    <citation type="submission" date="2009-04" db="EMBL/GenBank/DDBJ databases">
        <authorList>
            <person name="Weinstock G."/>
            <person name="Sodergren E."/>
            <person name="Clifton S."/>
            <person name="Fulton L."/>
            <person name="Fulton B."/>
            <person name="Courtney L."/>
            <person name="Fronick C."/>
            <person name="Harrison M."/>
            <person name="Strong C."/>
            <person name="Farmer C."/>
            <person name="Delahaunty K."/>
            <person name="Markovic C."/>
            <person name="Hall O."/>
            <person name="Minx P."/>
            <person name="Tomlinson C."/>
            <person name="Mitreva M."/>
            <person name="Nelson J."/>
            <person name="Hou S."/>
            <person name="Wollam A."/>
            <person name="Pepin K.H."/>
            <person name="Johnson M."/>
            <person name="Bhonagiri V."/>
            <person name="Nash W.E."/>
            <person name="Warren W."/>
            <person name="Chinwalla A."/>
            <person name="Mardis E.R."/>
            <person name="Wilson R.K."/>
        </authorList>
    </citation>
    <scope>NUCLEOTIDE SEQUENCE [LARGE SCALE GENOMIC DNA]</scope>
    <source>
        <strain evidence="10">DSM 14600</strain>
    </source>
</reference>
<comment type="caution">
    <text evidence="10">The sequence shown here is derived from an EMBL/GenBank/DDBJ whole genome shotgun (WGS) entry which is preliminary data.</text>
</comment>
<dbReference type="InterPro" id="IPR017475">
    <property type="entry name" value="EPS_sugar_tfrase"/>
</dbReference>
<evidence type="ECO:0000256" key="7">
    <source>
        <dbReference type="SAM" id="MobiDB-lite"/>
    </source>
</evidence>
<feature type="region of interest" description="Disordered" evidence="7">
    <location>
        <begin position="452"/>
        <end position="508"/>
    </location>
</feature>
<dbReference type="EMBL" id="ACIP02000004">
    <property type="protein sequence ID" value="EEP27724.1"/>
    <property type="molecule type" value="Genomic_DNA"/>
</dbReference>
<dbReference type="PANTHER" id="PTHR30576">
    <property type="entry name" value="COLANIC BIOSYNTHESIS UDP-GLUCOSE LIPID CARRIER TRANSFERASE"/>
    <property type="match status" value="1"/>
</dbReference>
<evidence type="ECO:0000256" key="8">
    <source>
        <dbReference type="SAM" id="Phobius"/>
    </source>
</evidence>
<accession>C4GCM4</accession>
<dbReference type="AlphaFoldDB" id="C4GCM4"/>
<dbReference type="NCBIfam" id="TIGR03025">
    <property type="entry name" value="EPS_sugtrans"/>
    <property type="match status" value="1"/>
</dbReference>
<dbReference type="STRING" id="626523.GCWU000342_01718"/>
<comment type="subcellular location">
    <subcellularLocation>
        <location evidence="1">Membrane</location>
        <topology evidence="1">Multi-pass membrane protein</topology>
    </subcellularLocation>
</comment>
<keyword evidence="3" id="KW-0808">Transferase</keyword>
<name>C4GCM4_9FIRM</name>
<dbReference type="Pfam" id="PF02397">
    <property type="entry name" value="Bac_transf"/>
    <property type="match status" value="1"/>
</dbReference>
<gene>
    <name evidence="10" type="ORF">GCWU000342_01718</name>
</gene>
<evidence type="ECO:0000256" key="1">
    <source>
        <dbReference type="ARBA" id="ARBA00004141"/>
    </source>
</evidence>
<evidence type="ECO:0000256" key="2">
    <source>
        <dbReference type="ARBA" id="ARBA00006464"/>
    </source>
</evidence>
<evidence type="ECO:0000256" key="3">
    <source>
        <dbReference type="ARBA" id="ARBA00022679"/>
    </source>
</evidence>
<dbReference type="eggNOG" id="COG2148">
    <property type="taxonomic scope" value="Bacteria"/>
</dbReference>
<feature type="transmembrane region" description="Helical" evidence="8">
    <location>
        <begin position="119"/>
        <end position="141"/>
    </location>
</feature>
<feature type="domain" description="Bacterial sugar transferase" evidence="9">
    <location>
        <begin position="261"/>
        <end position="441"/>
    </location>
</feature>
<evidence type="ECO:0000313" key="11">
    <source>
        <dbReference type="Proteomes" id="UP000003494"/>
    </source>
</evidence>
<protein>
    <submittedName>
        <fullName evidence="10">Exopolysaccharide biosynthesis polyprenyl glycosylphosphotransferase</fullName>
    </submittedName>
</protein>
<comment type="similarity">
    <text evidence="2">Belongs to the bacterial sugar transferase family.</text>
</comment>
<evidence type="ECO:0000256" key="4">
    <source>
        <dbReference type="ARBA" id="ARBA00022692"/>
    </source>
</evidence>
<feature type="transmembrane region" description="Helical" evidence="8">
    <location>
        <begin position="263"/>
        <end position="290"/>
    </location>
</feature>
<keyword evidence="11" id="KW-1185">Reference proteome</keyword>
<keyword evidence="4 8" id="KW-0812">Transmembrane</keyword>
<sequence>MQKRRINRQTWKYVYRTFFDVLMVLMFTWTFSYFWRDRLNMLQPIAFLNKGNLLIEIIYALLSFSFIMMLGGFGFGRGRKSALLIGQTVAMLMTNVIALGITTLVIGRVLFIQYILSQYLMIMLINTAELFVYTIIVTDLYRRIFPPFELLQIYGKYQNTLPHKMNLRDDKYHIDASISYTEELEEVFACIDRYDAVLINDIPSEVKNKILKYCFDRDKRVYFTPKISDILVKYSAEVNVVDTPLYLCRNLGMSLPQRFVKRIIDIVLSSIGIVIASPIMLAVAIAIRLYDHGPAIYKQVRCTRDQREFKMYKFRSMVQNAEKDGKARLAAENDDRITPVGKFIRATRLDELPQLFNIFMGDMSIVGPRPERPQLIREYQSTIPEFAYRTHVKAGLTGYAQVYGRYNTTSYDKLKLDIIYVQRQSLALDLQLILMTICVVFMKDSTQGLEEGATNANVLGERKDTEETGDGDPAESAQESEDGVSETGETEESCGQQEVDILATDEEK</sequence>
<feature type="transmembrane region" description="Helical" evidence="8">
    <location>
        <begin position="54"/>
        <end position="75"/>
    </location>
</feature>
<proteinExistence type="inferred from homology"/>
<dbReference type="GO" id="GO:0016020">
    <property type="term" value="C:membrane"/>
    <property type="evidence" value="ECO:0007669"/>
    <property type="project" value="UniProtKB-SubCell"/>
</dbReference>
<feature type="transmembrane region" description="Helical" evidence="8">
    <location>
        <begin position="13"/>
        <end position="34"/>
    </location>
</feature>
<dbReference type="GO" id="GO:0016780">
    <property type="term" value="F:phosphotransferase activity, for other substituted phosphate groups"/>
    <property type="evidence" value="ECO:0007669"/>
    <property type="project" value="TreeGrafter"/>
</dbReference>
<evidence type="ECO:0000313" key="10">
    <source>
        <dbReference type="EMBL" id="EEP27724.1"/>
    </source>
</evidence>
<evidence type="ECO:0000256" key="5">
    <source>
        <dbReference type="ARBA" id="ARBA00022989"/>
    </source>
</evidence>
<organism evidence="10 11">
    <name type="scientific">Shuttleworthella satelles DSM 14600</name>
    <dbReference type="NCBI Taxonomy" id="626523"/>
    <lineage>
        <taxon>Bacteria</taxon>
        <taxon>Bacillati</taxon>
        <taxon>Bacillota</taxon>
        <taxon>Clostridia</taxon>
        <taxon>Lachnospirales</taxon>
        <taxon>Lachnospiraceae</taxon>
        <taxon>Shuttleworthella</taxon>
    </lineage>
</organism>
<feature type="compositionally biased region" description="Acidic residues" evidence="7">
    <location>
        <begin position="467"/>
        <end position="492"/>
    </location>
</feature>
<evidence type="ECO:0000259" key="9">
    <source>
        <dbReference type="Pfam" id="PF02397"/>
    </source>
</evidence>
<keyword evidence="6 8" id="KW-0472">Membrane</keyword>
<dbReference type="PANTHER" id="PTHR30576:SF0">
    <property type="entry name" value="UNDECAPRENYL-PHOSPHATE N-ACETYLGALACTOSAMINYL 1-PHOSPHATE TRANSFERASE-RELATED"/>
    <property type="match status" value="1"/>
</dbReference>
<keyword evidence="5 8" id="KW-1133">Transmembrane helix</keyword>